<dbReference type="InterPro" id="IPR042183">
    <property type="entry name" value="MmgE/PrpD_sf_1"/>
</dbReference>
<evidence type="ECO:0000313" key="5">
    <source>
        <dbReference type="Proteomes" id="UP000799439"/>
    </source>
</evidence>
<name>A0A9P4IZY6_9PEZI</name>
<sequence length="452" mass="48428">MATEALASWASRLQWAAIPNKTQTAAVQSLYNYIGCTIYGSSHPAVKRATDALEPLFGARICSLLGTSIKTDPQHAALLNGIASHVHDYDDTHLETIIHPTGPVASAILAYAEYKRGVSGEELLTALVAGIEAECKAGLAVWPTHYDAGWHITSSTGSIGAAVGVGRLMKLEPERMAHAIGLAAAQVVGLREMFGSDCKSFHPGRAAQAGLLASLLAEKGYTSSTKALEAKRGWANVVVCGGQPQLDKYIGSLGDVWETAKNSFKPFPCGIVKHPAIDAAIQIHHRLKSSGQLVQLKSMRFECQVHPLVIELTSKPTPQDGLQAKFSVFHGVAVGLLYGKAGPGQYADEVVRDSTVIAVRDSVKAFSSDSIRSDEAIVKAIELNSDKEVAQVHVDYAVGSLEKPLDRKMLEEKFIDQVALDFGSTVAKEMSNTAWSFESQADVSIVLEQLRV</sequence>
<dbReference type="Pfam" id="PF19305">
    <property type="entry name" value="MmgE_PrpD_C"/>
    <property type="match status" value="1"/>
</dbReference>
<comment type="similarity">
    <text evidence="1">Belongs to the PrpD family.</text>
</comment>
<dbReference type="GO" id="GO:0016829">
    <property type="term" value="F:lyase activity"/>
    <property type="evidence" value="ECO:0007669"/>
    <property type="project" value="InterPro"/>
</dbReference>
<dbReference type="Proteomes" id="UP000799439">
    <property type="component" value="Unassembled WGS sequence"/>
</dbReference>
<gene>
    <name evidence="4" type="ORF">K461DRAFT_286904</name>
</gene>
<dbReference type="PANTHER" id="PTHR16943">
    <property type="entry name" value="2-METHYLCITRATE DEHYDRATASE-RELATED"/>
    <property type="match status" value="1"/>
</dbReference>
<evidence type="ECO:0000256" key="1">
    <source>
        <dbReference type="ARBA" id="ARBA00006174"/>
    </source>
</evidence>
<accession>A0A9P4IZY6</accession>
<dbReference type="InterPro" id="IPR036148">
    <property type="entry name" value="MmgE/PrpD_sf"/>
</dbReference>
<proteinExistence type="inferred from homology"/>
<dbReference type="Gene3D" id="1.10.4100.10">
    <property type="entry name" value="2-methylcitrate dehydratase PrpD"/>
    <property type="match status" value="1"/>
</dbReference>
<dbReference type="InterPro" id="IPR005656">
    <property type="entry name" value="MmgE_PrpD"/>
</dbReference>
<dbReference type="AlphaFoldDB" id="A0A9P4IZY6"/>
<keyword evidence="5" id="KW-1185">Reference proteome</keyword>
<dbReference type="InterPro" id="IPR042188">
    <property type="entry name" value="MmgE/PrpD_sf_2"/>
</dbReference>
<dbReference type="EMBL" id="ML996088">
    <property type="protein sequence ID" value="KAF2150917.1"/>
    <property type="molecule type" value="Genomic_DNA"/>
</dbReference>
<dbReference type="SUPFAM" id="SSF103378">
    <property type="entry name" value="2-methylcitrate dehydratase PrpD"/>
    <property type="match status" value="1"/>
</dbReference>
<comment type="caution">
    <text evidence="4">The sequence shown here is derived from an EMBL/GenBank/DDBJ whole genome shotgun (WGS) entry which is preliminary data.</text>
</comment>
<evidence type="ECO:0000313" key="4">
    <source>
        <dbReference type="EMBL" id="KAF2150917.1"/>
    </source>
</evidence>
<evidence type="ECO:0000259" key="2">
    <source>
        <dbReference type="Pfam" id="PF03972"/>
    </source>
</evidence>
<organism evidence="4 5">
    <name type="scientific">Myriangium duriaei CBS 260.36</name>
    <dbReference type="NCBI Taxonomy" id="1168546"/>
    <lineage>
        <taxon>Eukaryota</taxon>
        <taxon>Fungi</taxon>
        <taxon>Dikarya</taxon>
        <taxon>Ascomycota</taxon>
        <taxon>Pezizomycotina</taxon>
        <taxon>Dothideomycetes</taxon>
        <taxon>Dothideomycetidae</taxon>
        <taxon>Myriangiales</taxon>
        <taxon>Myriangiaceae</taxon>
        <taxon>Myriangium</taxon>
    </lineage>
</organism>
<reference evidence="4" key="1">
    <citation type="journal article" date="2020" name="Stud. Mycol.">
        <title>101 Dothideomycetes genomes: a test case for predicting lifestyles and emergence of pathogens.</title>
        <authorList>
            <person name="Haridas S."/>
            <person name="Albert R."/>
            <person name="Binder M."/>
            <person name="Bloem J."/>
            <person name="Labutti K."/>
            <person name="Salamov A."/>
            <person name="Andreopoulos B."/>
            <person name="Baker S."/>
            <person name="Barry K."/>
            <person name="Bills G."/>
            <person name="Bluhm B."/>
            <person name="Cannon C."/>
            <person name="Castanera R."/>
            <person name="Culley D."/>
            <person name="Daum C."/>
            <person name="Ezra D."/>
            <person name="Gonzalez J."/>
            <person name="Henrissat B."/>
            <person name="Kuo A."/>
            <person name="Liang C."/>
            <person name="Lipzen A."/>
            <person name="Lutzoni F."/>
            <person name="Magnuson J."/>
            <person name="Mondo S."/>
            <person name="Nolan M."/>
            <person name="Ohm R."/>
            <person name="Pangilinan J."/>
            <person name="Park H.-J."/>
            <person name="Ramirez L."/>
            <person name="Alfaro M."/>
            <person name="Sun H."/>
            <person name="Tritt A."/>
            <person name="Yoshinaga Y."/>
            <person name="Zwiers L.-H."/>
            <person name="Turgeon B."/>
            <person name="Goodwin S."/>
            <person name="Spatafora J."/>
            <person name="Crous P."/>
            <person name="Grigoriev I."/>
        </authorList>
    </citation>
    <scope>NUCLEOTIDE SEQUENCE</scope>
    <source>
        <strain evidence="4">CBS 260.36</strain>
    </source>
</reference>
<feature type="domain" description="MmgE/PrpD N-terminal" evidence="2">
    <location>
        <begin position="4"/>
        <end position="245"/>
    </location>
</feature>
<dbReference type="InterPro" id="IPR045337">
    <property type="entry name" value="MmgE_PrpD_C"/>
</dbReference>
<feature type="domain" description="MmgE/PrpD C-terminal" evidence="3">
    <location>
        <begin position="267"/>
        <end position="422"/>
    </location>
</feature>
<dbReference type="OrthoDB" id="10267976at2759"/>
<dbReference type="PANTHER" id="PTHR16943:SF8">
    <property type="entry name" value="2-METHYLCITRATE DEHYDRATASE"/>
    <property type="match status" value="1"/>
</dbReference>
<dbReference type="Pfam" id="PF03972">
    <property type="entry name" value="MmgE_PrpD_N"/>
    <property type="match status" value="1"/>
</dbReference>
<evidence type="ECO:0000259" key="3">
    <source>
        <dbReference type="Pfam" id="PF19305"/>
    </source>
</evidence>
<dbReference type="InterPro" id="IPR045336">
    <property type="entry name" value="MmgE_PrpD_N"/>
</dbReference>
<dbReference type="Gene3D" id="3.30.1330.120">
    <property type="entry name" value="2-methylcitrate dehydratase PrpD"/>
    <property type="match status" value="1"/>
</dbReference>
<protein>
    <submittedName>
        <fullName evidence="4">2-methylcitrate dehydratase</fullName>
    </submittedName>
</protein>